<keyword evidence="3" id="KW-1185">Reference proteome</keyword>
<organism evidence="2 3">
    <name type="scientific">Actinomadura coerulea</name>
    <dbReference type="NCBI Taxonomy" id="46159"/>
    <lineage>
        <taxon>Bacteria</taxon>
        <taxon>Bacillati</taxon>
        <taxon>Actinomycetota</taxon>
        <taxon>Actinomycetes</taxon>
        <taxon>Streptosporangiales</taxon>
        <taxon>Thermomonosporaceae</taxon>
        <taxon>Actinomadura</taxon>
    </lineage>
</organism>
<evidence type="ECO:0000259" key="1">
    <source>
        <dbReference type="Pfam" id="PF26468"/>
    </source>
</evidence>
<sequence>MSALRDDRRADTDRFYGLLDELAERLGGPRLLRDCTQETGWPQYGVEFFLENGQVRAGGDRLRVVRVGSHALRATSQANFWTRLAQHRGPVDGAKAGVGNHRGSIFRQHVGSALLQTGHWLAEVAESWGQKEVSPPQRVAEHHLEEAVSDHIATMPLLWLEVPDREQRKSIRANSIALLSQRTGGIHRTTPSWLGLCAKNEKVATSGLWNSDHVDDLYDPSFLDNMEACVRLP</sequence>
<comment type="caution">
    <text evidence="2">The sequence shown here is derived from an EMBL/GenBank/DDBJ whole genome shotgun (WGS) entry which is preliminary data.</text>
</comment>
<feature type="domain" description="GIY-YIG" evidence="1">
    <location>
        <begin position="7"/>
        <end position="231"/>
    </location>
</feature>
<protein>
    <recommendedName>
        <fullName evidence="1">GIY-YIG domain-containing protein</fullName>
    </recommendedName>
</protein>
<dbReference type="EMBL" id="JACHMQ010000001">
    <property type="protein sequence ID" value="MBB6398473.1"/>
    <property type="molecule type" value="Genomic_DNA"/>
</dbReference>
<name>A0A7X0G2Y0_9ACTN</name>
<dbReference type="InterPro" id="IPR058782">
    <property type="entry name" value="GIY_YIG_3"/>
</dbReference>
<reference evidence="2 3" key="1">
    <citation type="submission" date="2020-08" db="EMBL/GenBank/DDBJ databases">
        <title>Sequencing the genomes of 1000 actinobacteria strains.</title>
        <authorList>
            <person name="Klenk H.-P."/>
        </authorList>
    </citation>
    <scope>NUCLEOTIDE SEQUENCE [LARGE SCALE GENOMIC DNA]</scope>
    <source>
        <strain evidence="2 3">DSM 43675</strain>
    </source>
</reference>
<gene>
    <name evidence="2" type="ORF">BKA00_005387</name>
</gene>
<evidence type="ECO:0000313" key="3">
    <source>
        <dbReference type="Proteomes" id="UP000546324"/>
    </source>
</evidence>
<dbReference type="Pfam" id="PF26468">
    <property type="entry name" value="GIY_YIG_3"/>
    <property type="match status" value="1"/>
</dbReference>
<dbReference type="Proteomes" id="UP000546324">
    <property type="component" value="Unassembled WGS sequence"/>
</dbReference>
<accession>A0A7X0G2Y0</accession>
<evidence type="ECO:0000313" key="2">
    <source>
        <dbReference type="EMBL" id="MBB6398473.1"/>
    </source>
</evidence>
<dbReference type="RefSeq" id="WP_185029438.1">
    <property type="nucleotide sequence ID" value="NZ_JACHMQ010000001.1"/>
</dbReference>
<dbReference type="AlphaFoldDB" id="A0A7X0G2Y0"/>
<proteinExistence type="predicted"/>